<accession>A0A0D6PHP7</accession>
<dbReference type="SUPFAM" id="SSF56655">
    <property type="entry name" value="Carbohydrate phosphatase"/>
    <property type="match status" value="1"/>
</dbReference>
<dbReference type="GO" id="GO:0007165">
    <property type="term" value="P:signal transduction"/>
    <property type="evidence" value="ECO:0007669"/>
    <property type="project" value="TreeGrafter"/>
</dbReference>
<gene>
    <name evidence="3" type="ORF">Aam_055_103</name>
</gene>
<dbReference type="OrthoDB" id="9785695at2"/>
<feature type="binding site" evidence="2">
    <location>
        <position position="93"/>
    </location>
    <ligand>
        <name>Mg(2+)</name>
        <dbReference type="ChEBI" id="CHEBI:18420"/>
        <label>2</label>
    </ligand>
</feature>
<reference evidence="3 4" key="1">
    <citation type="submission" date="2012-11" db="EMBL/GenBank/DDBJ databases">
        <title>Whole genome sequence of Acidocella aminolytica 101 = DSM 11237.</title>
        <authorList>
            <person name="Azuma Y."/>
            <person name="Higashiura N."/>
            <person name="Hirakawa H."/>
            <person name="Matsushita K."/>
        </authorList>
    </citation>
    <scope>NUCLEOTIDE SEQUENCE [LARGE SCALE GENOMIC DNA]</scope>
    <source>
        <strain evidence="4">101 / DSM 11237</strain>
    </source>
</reference>
<dbReference type="GO" id="GO:0046872">
    <property type="term" value="F:metal ion binding"/>
    <property type="evidence" value="ECO:0007669"/>
    <property type="project" value="UniProtKB-KW"/>
</dbReference>
<comment type="cofactor">
    <cofactor evidence="2">
        <name>Mg(2+)</name>
        <dbReference type="ChEBI" id="CHEBI:18420"/>
    </cofactor>
</comment>
<keyword evidence="2" id="KW-0460">Magnesium</keyword>
<organism evidence="3 4">
    <name type="scientific">Acidocella aminolytica 101 = DSM 11237</name>
    <dbReference type="NCBI Taxonomy" id="1120923"/>
    <lineage>
        <taxon>Bacteria</taxon>
        <taxon>Pseudomonadati</taxon>
        <taxon>Pseudomonadota</taxon>
        <taxon>Alphaproteobacteria</taxon>
        <taxon>Acetobacterales</taxon>
        <taxon>Acidocellaceae</taxon>
        <taxon>Acidocella</taxon>
    </lineage>
</organism>
<dbReference type="GO" id="GO:0008934">
    <property type="term" value="F:inositol monophosphate 1-phosphatase activity"/>
    <property type="evidence" value="ECO:0007669"/>
    <property type="project" value="TreeGrafter"/>
</dbReference>
<comment type="similarity">
    <text evidence="1">Belongs to the inositol monophosphatase superfamily.</text>
</comment>
<evidence type="ECO:0000256" key="1">
    <source>
        <dbReference type="ARBA" id="ARBA00009759"/>
    </source>
</evidence>
<dbReference type="InterPro" id="IPR000760">
    <property type="entry name" value="Inositol_monophosphatase-like"/>
</dbReference>
<dbReference type="EMBL" id="BANC01000054">
    <property type="protein sequence ID" value="GAN80723.1"/>
    <property type="molecule type" value="Genomic_DNA"/>
</dbReference>
<dbReference type="Pfam" id="PF00459">
    <property type="entry name" value="Inositol_P"/>
    <property type="match status" value="1"/>
</dbReference>
<dbReference type="STRING" id="1120923.SAMN02746095_00681"/>
<protein>
    <submittedName>
        <fullName evidence="3">Inositol monophosphatase</fullName>
    </submittedName>
</protein>
<evidence type="ECO:0000313" key="4">
    <source>
        <dbReference type="Proteomes" id="UP000032668"/>
    </source>
</evidence>
<keyword evidence="4" id="KW-1185">Reference proteome</keyword>
<dbReference type="Proteomes" id="UP000032668">
    <property type="component" value="Unassembled WGS sequence"/>
</dbReference>
<dbReference type="PRINTS" id="PR00377">
    <property type="entry name" value="IMPHPHTASES"/>
</dbReference>
<feature type="binding site" evidence="2">
    <location>
        <position position="70"/>
    </location>
    <ligand>
        <name>Mg(2+)</name>
        <dbReference type="ChEBI" id="CHEBI:18420"/>
        <label>1</label>
        <note>catalytic</note>
    </ligand>
</feature>
<dbReference type="PANTHER" id="PTHR20854:SF4">
    <property type="entry name" value="INOSITOL-1-MONOPHOSPHATASE-RELATED"/>
    <property type="match status" value="1"/>
</dbReference>
<feature type="binding site" evidence="2">
    <location>
        <position position="96"/>
    </location>
    <ligand>
        <name>Mg(2+)</name>
        <dbReference type="ChEBI" id="CHEBI:18420"/>
        <label>1</label>
        <note>catalytic</note>
    </ligand>
</feature>
<comment type="caution">
    <text evidence="3">The sequence shown here is derived from an EMBL/GenBank/DDBJ whole genome shotgun (WGS) entry which is preliminary data.</text>
</comment>
<name>A0A0D6PHP7_9PROT</name>
<evidence type="ECO:0000256" key="2">
    <source>
        <dbReference type="PIRSR" id="PIRSR600760-2"/>
    </source>
</evidence>
<dbReference type="PANTHER" id="PTHR20854">
    <property type="entry name" value="INOSITOL MONOPHOSPHATASE"/>
    <property type="match status" value="1"/>
</dbReference>
<feature type="binding site" evidence="2">
    <location>
        <position position="95"/>
    </location>
    <ligand>
        <name>Mg(2+)</name>
        <dbReference type="ChEBI" id="CHEBI:18420"/>
        <label>1</label>
        <note>catalytic</note>
    </ligand>
</feature>
<proteinExistence type="inferred from homology"/>
<sequence>MNETEVQSVIDLLRHVARTEVLTRFKNLNPEDVRIKSGPLDPVTVADEAAEQALKAGLNRLFPGDDVIGEEAVSSGAARIKRLSEPGRVWILDPIDGTANFAAELPLFGIMAALVEQDDVLAGFIFDPFGDDCAVALKGQGAWLAAADGTRRRLKVAAPVPVEEMVGSMSWRFMPEPLRSHVLHRLDRLAAVTDYRCAAHQYRMLSAGHCHVQMFRKLLPWDHAAGVLLHREAGGFARHFDGSEYRPSVTNGGLLLAPDEASWTALADALLR</sequence>
<dbReference type="GO" id="GO:0006020">
    <property type="term" value="P:inositol metabolic process"/>
    <property type="evidence" value="ECO:0007669"/>
    <property type="project" value="TreeGrafter"/>
</dbReference>
<dbReference type="AlphaFoldDB" id="A0A0D6PHP7"/>
<dbReference type="Gene3D" id="3.40.190.80">
    <property type="match status" value="1"/>
</dbReference>
<evidence type="ECO:0000313" key="3">
    <source>
        <dbReference type="EMBL" id="GAN80723.1"/>
    </source>
</evidence>
<feature type="binding site" evidence="2">
    <location>
        <position position="222"/>
    </location>
    <ligand>
        <name>Mg(2+)</name>
        <dbReference type="ChEBI" id="CHEBI:18420"/>
        <label>1</label>
        <note>catalytic</note>
    </ligand>
</feature>
<keyword evidence="2" id="KW-0479">Metal-binding</keyword>
<dbReference type="RefSeq" id="WP_048879113.1">
    <property type="nucleotide sequence ID" value="NZ_BANC01000054.1"/>
</dbReference>
<dbReference type="Gene3D" id="3.30.540.10">
    <property type="entry name" value="Fructose-1,6-Bisphosphatase, subunit A, domain 1"/>
    <property type="match status" value="1"/>
</dbReference>